<gene>
    <name evidence="1" type="ORF">NDU88_007264</name>
</gene>
<dbReference type="AlphaFoldDB" id="A0AAV7QNI4"/>
<dbReference type="EMBL" id="JANPWB010000010">
    <property type="protein sequence ID" value="KAJ1140927.1"/>
    <property type="molecule type" value="Genomic_DNA"/>
</dbReference>
<evidence type="ECO:0000313" key="2">
    <source>
        <dbReference type="Proteomes" id="UP001066276"/>
    </source>
</evidence>
<sequence length="78" mass="8932">MRCTATCLSLNTDLRGASGLPRRAVFWAHFRGLSLQLEQSRAGITETRNEHRKTPLCPLQARWNIAAPVRWPSREWGM</sequence>
<organism evidence="1 2">
    <name type="scientific">Pleurodeles waltl</name>
    <name type="common">Iberian ribbed newt</name>
    <dbReference type="NCBI Taxonomy" id="8319"/>
    <lineage>
        <taxon>Eukaryota</taxon>
        <taxon>Metazoa</taxon>
        <taxon>Chordata</taxon>
        <taxon>Craniata</taxon>
        <taxon>Vertebrata</taxon>
        <taxon>Euteleostomi</taxon>
        <taxon>Amphibia</taxon>
        <taxon>Batrachia</taxon>
        <taxon>Caudata</taxon>
        <taxon>Salamandroidea</taxon>
        <taxon>Salamandridae</taxon>
        <taxon>Pleurodelinae</taxon>
        <taxon>Pleurodeles</taxon>
    </lineage>
</organism>
<name>A0AAV7QNI4_PLEWA</name>
<dbReference type="Proteomes" id="UP001066276">
    <property type="component" value="Chromosome 6"/>
</dbReference>
<protein>
    <submittedName>
        <fullName evidence="1">Uncharacterized protein</fullName>
    </submittedName>
</protein>
<keyword evidence="2" id="KW-1185">Reference proteome</keyword>
<accession>A0AAV7QNI4</accession>
<reference evidence="1" key="1">
    <citation type="journal article" date="2022" name="bioRxiv">
        <title>Sequencing and chromosome-scale assembly of the giantPleurodeles waltlgenome.</title>
        <authorList>
            <person name="Brown T."/>
            <person name="Elewa A."/>
            <person name="Iarovenko S."/>
            <person name="Subramanian E."/>
            <person name="Araus A.J."/>
            <person name="Petzold A."/>
            <person name="Susuki M."/>
            <person name="Suzuki K.-i.T."/>
            <person name="Hayashi T."/>
            <person name="Toyoda A."/>
            <person name="Oliveira C."/>
            <person name="Osipova E."/>
            <person name="Leigh N.D."/>
            <person name="Simon A."/>
            <person name="Yun M.H."/>
        </authorList>
    </citation>
    <scope>NUCLEOTIDE SEQUENCE</scope>
    <source>
        <strain evidence="1">20211129_DDA</strain>
        <tissue evidence="1">Liver</tissue>
    </source>
</reference>
<proteinExistence type="predicted"/>
<evidence type="ECO:0000313" key="1">
    <source>
        <dbReference type="EMBL" id="KAJ1140927.1"/>
    </source>
</evidence>
<comment type="caution">
    <text evidence="1">The sequence shown here is derived from an EMBL/GenBank/DDBJ whole genome shotgun (WGS) entry which is preliminary data.</text>
</comment>